<accession>A0ABU5NCM2</accession>
<evidence type="ECO:0000313" key="7">
    <source>
        <dbReference type="EMBL" id="MEA0970910.1"/>
    </source>
</evidence>
<evidence type="ECO:0000256" key="1">
    <source>
        <dbReference type="ARBA" id="ARBA00005417"/>
    </source>
</evidence>
<dbReference type="GO" id="GO:0005524">
    <property type="term" value="F:ATP binding"/>
    <property type="evidence" value="ECO:0007669"/>
    <property type="project" value="UniProtKB-KW"/>
</dbReference>
<dbReference type="SUPFAM" id="SSF52540">
    <property type="entry name" value="P-loop containing nucleoside triphosphate hydrolases"/>
    <property type="match status" value="1"/>
</dbReference>
<dbReference type="PANTHER" id="PTHR24220:SF689">
    <property type="entry name" value="LIPOPROTEIN-RELEASING SYSTEM ATP-BINDING PROTEIN LOLD"/>
    <property type="match status" value="1"/>
</dbReference>
<dbReference type="RefSeq" id="WP_322776809.1">
    <property type="nucleotide sequence ID" value="NZ_JARJFB010000060.1"/>
</dbReference>
<name>A0ABU5NCM2_9RICK</name>
<keyword evidence="3" id="KW-0547">Nucleotide-binding</keyword>
<dbReference type="PROSITE" id="PS50893">
    <property type="entry name" value="ABC_TRANSPORTER_2"/>
    <property type="match status" value="1"/>
</dbReference>
<dbReference type="Pfam" id="PF00005">
    <property type="entry name" value="ABC_tran"/>
    <property type="match status" value="1"/>
</dbReference>
<dbReference type="SMART" id="SM00382">
    <property type="entry name" value="AAA"/>
    <property type="match status" value="1"/>
</dbReference>
<protein>
    <submittedName>
        <fullName evidence="7">Lipoprotein ABC transporter ATP-binding protein</fullName>
    </submittedName>
</protein>
<dbReference type="EMBL" id="JARJFB010000060">
    <property type="protein sequence ID" value="MEA0970910.1"/>
    <property type="molecule type" value="Genomic_DNA"/>
</dbReference>
<dbReference type="InterPro" id="IPR027417">
    <property type="entry name" value="P-loop_NTPase"/>
</dbReference>
<comment type="function">
    <text evidence="5">Part of an ABC transporter complex. Transmembrane domains (TMD) form a pore in the inner membrane and the ATP-binding domain (NBD) is responsible for energy generation.</text>
</comment>
<dbReference type="InterPro" id="IPR015854">
    <property type="entry name" value="ABC_transpr_LolD-like"/>
</dbReference>
<sequence length="228" mass="25148">MNNKLVLSLKGVSKDYRQGRSVIEVLKNIDLEVYSGQMIAIVGASGSGKSTLLHIAGLLDSPSQGSVHIDGVSDALVSNLKNADRIRLENLGFVYQYHHLLRDFTAQENAAMPLLIKGMNKNEAMDRSEEILGDLGLSKRLWNAPGELSGGEQQRVAIARALISDPRIILADEPTGNLDSNTADEVFNMLLERAQKYNTAIVMVSHNLNLAARMNKTYRLDYRLTEIV</sequence>
<gene>
    <name evidence="7" type="ORF">Megvenef_00879</name>
</gene>
<feature type="domain" description="ABC transporter" evidence="6">
    <location>
        <begin position="7"/>
        <end position="227"/>
    </location>
</feature>
<evidence type="ECO:0000256" key="4">
    <source>
        <dbReference type="ARBA" id="ARBA00022840"/>
    </source>
</evidence>
<keyword evidence="8" id="KW-1185">Reference proteome</keyword>
<evidence type="ECO:0000256" key="5">
    <source>
        <dbReference type="ARBA" id="ARBA00024725"/>
    </source>
</evidence>
<evidence type="ECO:0000313" key="8">
    <source>
        <dbReference type="Proteomes" id="UP001291687"/>
    </source>
</evidence>
<dbReference type="InterPro" id="IPR017871">
    <property type="entry name" value="ABC_transporter-like_CS"/>
</dbReference>
<dbReference type="InterPro" id="IPR017911">
    <property type="entry name" value="MacB-like_ATP-bd"/>
</dbReference>
<organism evidence="7 8">
    <name type="scientific">Candidatus Megaera venefica</name>
    <dbReference type="NCBI Taxonomy" id="2055910"/>
    <lineage>
        <taxon>Bacteria</taxon>
        <taxon>Pseudomonadati</taxon>
        <taxon>Pseudomonadota</taxon>
        <taxon>Alphaproteobacteria</taxon>
        <taxon>Rickettsiales</taxon>
        <taxon>Rickettsiaceae</taxon>
        <taxon>Candidatus Megaera</taxon>
    </lineage>
</organism>
<keyword evidence="7" id="KW-0449">Lipoprotein</keyword>
<dbReference type="InterPro" id="IPR003593">
    <property type="entry name" value="AAA+_ATPase"/>
</dbReference>
<evidence type="ECO:0000256" key="3">
    <source>
        <dbReference type="ARBA" id="ARBA00022741"/>
    </source>
</evidence>
<proteinExistence type="inferred from homology"/>
<keyword evidence="4 7" id="KW-0067">ATP-binding</keyword>
<dbReference type="PANTHER" id="PTHR24220">
    <property type="entry name" value="IMPORT ATP-BINDING PROTEIN"/>
    <property type="match status" value="1"/>
</dbReference>
<comment type="similarity">
    <text evidence="1">Belongs to the ABC transporter superfamily.</text>
</comment>
<comment type="caution">
    <text evidence="7">The sequence shown here is derived from an EMBL/GenBank/DDBJ whole genome shotgun (WGS) entry which is preliminary data.</text>
</comment>
<dbReference type="CDD" id="cd03255">
    <property type="entry name" value="ABC_MJ0796_LolCDE_FtsE"/>
    <property type="match status" value="1"/>
</dbReference>
<keyword evidence="2" id="KW-0813">Transport</keyword>
<evidence type="ECO:0000256" key="2">
    <source>
        <dbReference type="ARBA" id="ARBA00022448"/>
    </source>
</evidence>
<dbReference type="Proteomes" id="UP001291687">
    <property type="component" value="Unassembled WGS sequence"/>
</dbReference>
<evidence type="ECO:0000259" key="6">
    <source>
        <dbReference type="PROSITE" id="PS50893"/>
    </source>
</evidence>
<reference evidence="7 8" key="1">
    <citation type="submission" date="2023-03" db="EMBL/GenBank/DDBJ databases">
        <title>Host association and intracellularity evolved multiple times independently in the Rickettsiales.</title>
        <authorList>
            <person name="Castelli M."/>
            <person name="Nardi T."/>
            <person name="Gammuto L."/>
            <person name="Bellinzona G."/>
            <person name="Sabaneyeva E."/>
            <person name="Potekhin A."/>
            <person name="Serra V."/>
            <person name="Petroni G."/>
            <person name="Sassera D."/>
        </authorList>
    </citation>
    <scope>NUCLEOTIDE SEQUENCE [LARGE SCALE GENOMIC DNA]</scope>
    <source>
        <strain evidence="7 8">Sr 2-6</strain>
    </source>
</reference>
<dbReference type="InterPro" id="IPR003439">
    <property type="entry name" value="ABC_transporter-like_ATP-bd"/>
</dbReference>
<dbReference type="Gene3D" id="3.40.50.300">
    <property type="entry name" value="P-loop containing nucleotide triphosphate hydrolases"/>
    <property type="match status" value="1"/>
</dbReference>
<dbReference type="PROSITE" id="PS00211">
    <property type="entry name" value="ABC_TRANSPORTER_1"/>
    <property type="match status" value="1"/>
</dbReference>